<dbReference type="PANTHER" id="PTHR35579">
    <property type="entry name" value="CRISPR SYSTEM CMS ENDORIBONUCLEASE CSM3"/>
    <property type="match status" value="1"/>
</dbReference>
<keyword evidence="1" id="KW-0051">Antiviral defense</keyword>
<dbReference type="Pfam" id="PF03787">
    <property type="entry name" value="RAMPs"/>
    <property type="match status" value="2"/>
</dbReference>
<dbReference type="InterPro" id="IPR005537">
    <property type="entry name" value="RAMP_III_fam"/>
</dbReference>
<accession>B0K8W2</accession>
<evidence type="ECO:0000256" key="1">
    <source>
        <dbReference type="ARBA" id="ARBA00023118"/>
    </source>
</evidence>
<dbReference type="Proteomes" id="UP000002156">
    <property type="component" value="Chromosome"/>
</dbReference>
<gene>
    <name evidence="4" type="ordered locus">Teth39_0920</name>
</gene>
<dbReference type="KEGG" id="tpd:Teth39_0920"/>
<keyword evidence="5" id="KW-1185">Reference proteome</keyword>
<dbReference type="CDD" id="cd09726">
    <property type="entry name" value="RAMP_I_III"/>
    <property type="match status" value="1"/>
</dbReference>
<feature type="domain" description="CRISPR type III-associated protein" evidence="3">
    <location>
        <begin position="241"/>
        <end position="439"/>
    </location>
</feature>
<keyword evidence="2" id="KW-0175">Coiled coil</keyword>
<dbReference type="HOGENOM" id="CLU_022984_0_0_9"/>
<name>B0K8W2_THEP3</name>
<proteinExistence type="predicted"/>
<feature type="coiled-coil region" evidence="2">
    <location>
        <begin position="81"/>
        <end position="108"/>
    </location>
</feature>
<reference evidence="5" key="1">
    <citation type="submission" date="2008-01" db="EMBL/GenBank/DDBJ databases">
        <title>Complete sequence of Thermoanaerobacter pseudethanolicus 39E.</title>
        <authorList>
            <person name="Copeland A."/>
            <person name="Lucas S."/>
            <person name="Lapidus A."/>
            <person name="Barry K."/>
            <person name="Glavina del Rio T."/>
            <person name="Dalin E."/>
            <person name="Tice H."/>
            <person name="Pitluck S."/>
            <person name="Bruce D."/>
            <person name="Goodwin L."/>
            <person name="Saunders E."/>
            <person name="Brettin T."/>
            <person name="Detter J.C."/>
            <person name="Han C."/>
            <person name="Schmutz J."/>
            <person name="Larimer F."/>
            <person name="Land M."/>
            <person name="Hauser L."/>
            <person name="Kyrpides N."/>
            <person name="Lykidis A."/>
            <person name="Hemme C."/>
            <person name="Fields M.W."/>
            <person name="He Z."/>
            <person name="Zhou J."/>
            <person name="Richardson P."/>
        </authorList>
    </citation>
    <scope>NUCLEOTIDE SEQUENCE [LARGE SCALE GENOMIC DNA]</scope>
    <source>
        <strain evidence="5">ATCC 33223 / DSM 2355 / 39E</strain>
    </source>
</reference>
<dbReference type="GO" id="GO:0051607">
    <property type="term" value="P:defense response to virus"/>
    <property type="evidence" value="ECO:0007669"/>
    <property type="project" value="UniProtKB-KW"/>
</dbReference>
<dbReference type="InterPro" id="IPR052216">
    <property type="entry name" value="CRISPR_Csm3_endoribonuclease"/>
</dbReference>
<sequence>MKIKIDLLSYTLTGSGEGAGIIDSDVVLDDFGFPYIPSRRIKGVLRESAQEVCDILGINDYKIVNSIFGKDGFTEGKLHIGNLYINDYKEIKEEIENLKNDNDSLYKNFVNSLKITSYYTTIRQQTSIEEDNGIAKKGSLRTFRVLKPGLKFEGELYEINPLTKKEKAILYLAVINLKRIGTSRNRGFGEIRCSIEGIEFDNLDKAIQDLKNGIDKTEEIKYSDLKFQGNKSKNIKILPYKITALSPILIAKEIGEQNTIYTEKYIPSTTIRGLFANKFINELGLGKIAHKNNDFYNMFLRGDIIVTPAYPLKNHRIYYPALYLHKEKGKDSNPVYNILEEVPNDIKTKPLNRMIYYIDDKIYTYDISTTFYFHNTRDRVKGHSTGEDIFYYEAINEGEEFKGFIIGDEGYLEGIKNLFKEKFNSFIGRSKSAQYGLVKIEFGDLKDTDMLEIEDKEFIIVAISPIILHNDWGFSEVSEKTLKNYLKKHFNDCDIIVEKIIARTEYVENFVGIWGMKNTRELAYSPGSAFKIIVKGCDNLEEKLNNLLIYGFGEKTDLGFGRVKIYWDLNEEYDMDGEKEKFRHIYPQKSYLIISDIVNREIKEFIKYKGFERAGKFKDQKKISNNLIGRIEGILSETSNFDDWRRKLSKLDKKPAGETLKDTNLWDDLYELDVFNNKSNKIIFDNRLSEVIKDLSLDLDHFELSKTYWVSFLRYLRLFKKTGGEEK</sequence>
<evidence type="ECO:0000313" key="4">
    <source>
        <dbReference type="EMBL" id="ABY94575.1"/>
    </source>
</evidence>
<dbReference type="AlphaFoldDB" id="B0K8W2"/>
<dbReference type="EMBL" id="CP000924">
    <property type="protein sequence ID" value="ABY94575.1"/>
    <property type="molecule type" value="Genomic_DNA"/>
</dbReference>
<dbReference type="RefSeq" id="WP_012269228.1">
    <property type="nucleotide sequence ID" value="NC_010321.1"/>
</dbReference>
<evidence type="ECO:0000256" key="2">
    <source>
        <dbReference type="SAM" id="Coils"/>
    </source>
</evidence>
<dbReference type="STRING" id="340099.Teth39_0920"/>
<evidence type="ECO:0000313" key="5">
    <source>
        <dbReference type="Proteomes" id="UP000002156"/>
    </source>
</evidence>
<feature type="domain" description="CRISPR type III-associated protein" evidence="3">
    <location>
        <begin position="4"/>
        <end position="191"/>
    </location>
</feature>
<organism evidence="4 5">
    <name type="scientific">Thermoanaerobacter pseudethanolicus (strain ATCC 33223 / 39E)</name>
    <name type="common">Clostridium thermohydrosulfuricum</name>
    <dbReference type="NCBI Taxonomy" id="340099"/>
    <lineage>
        <taxon>Bacteria</taxon>
        <taxon>Bacillati</taxon>
        <taxon>Bacillota</taxon>
        <taxon>Clostridia</taxon>
        <taxon>Thermoanaerobacterales</taxon>
        <taxon>Thermoanaerobacteraceae</taxon>
        <taxon>Thermoanaerobacter</taxon>
    </lineage>
</organism>
<evidence type="ECO:0000259" key="3">
    <source>
        <dbReference type="Pfam" id="PF03787"/>
    </source>
</evidence>
<dbReference type="PANTHER" id="PTHR35579:SF3">
    <property type="entry name" value="CRISPR SYSTEM CMS ENDORIBONUCLEASE CSM3"/>
    <property type="match status" value="1"/>
</dbReference>
<dbReference type="eggNOG" id="COG1337">
    <property type="taxonomic scope" value="Bacteria"/>
</dbReference>
<protein>
    <recommendedName>
        <fullName evidence="3">CRISPR type III-associated protein domain-containing protein</fullName>
    </recommendedName>
</protein>